<name>A0AAD2PVI8_9STRA</name>
<evidence type="ECO:0000313" key="2">
    <source>
        <dbReference type="EMBL" id="CAJ1955169.1"/>
    </source>
</evidence>
<feature type="region of interest" description="Disordered" evidence="1">
    <location>
        <begin position="110"/>
        <end position="174"/>
    </location>
</feature>
<dbReference type="EMBL" id="CAKOGP040001881">
    <property type="protein sequence ID" value="CAJ1955169.1"/>
    <property type="molecule type" value="Genomic_DNA"/>
</dbReference>
<dbReference type="AlphaFoldDB" id="A0AAD2PVI8"/>
<feature type="compositionally biased region" description="Low complexity" evidence="1">
    <location>
        <begin position="139"/>
        <end position="155"/>
    </location>
</feature>
<keyword evidence="3" id="KW-1185">Reference proteome</keyword>
<gene>
    <name evidence="2" type="ORF">CYCCA115_LOCUS15618</name>
</gene>
<dbReference type="Proteomes" id="UP001295423">
    <property type="component" value="Unassembled WGS sequence"/>
</dbReference>
<feature type="compositionally biased region" description="Basic and acidic residues" evidence="1">
    <location>
        <begin position="110"/>
        <end position="119"/>
    </location>
</feature>
<sequence length="174" mass="19087">MSSSLFSDTSCALCARHRTPPDLNLHVSSSKTCADVYLELSLIDASQNEQKCLSGQSSYRSICCQRQRQSFLSTEFKVTVGVIAGVILMAFATKRVFSVKIEGEKKSPADYKKMKDIPSKMKKSRSKQRSTKRKKSTEATKATNANNGGNKAVVAGEEEDEDGSMLAMWNGNNS</sequence>
<feature type="compositionally biased region" description="Basic residues" evidence="1">
    <location>
        <begin position="120"/>
        <end position="135"/>
    </location>
</feature>
<protein>
    <submittedName>
        <fullName evidence="2">Uncharacterized protein</fullName>
    </submittedName>
</protein>
<evidence type="ECO:0000313" key="3">
    <source>
        <dbReference type="Proteomes" id="UP001295423"/>
    </source>
</evidence>
<evidence type="ECO:0000256" key="1">
    <source>
        <dbReference type="SAM" id="MobiDB-lite"/>
    </source>
</evidence>
<reference evidence="2" key="1">
    <citation type="submission" date="2023-08" db="EMBL/GenBank/DDBJ databases">
        <authorList>
            <person name="Audoor S."/>
            <person name="Bilcke G."/>
        </authorList>
    </citation>
    <scope>NUCLEOTIDE SEQUENCE</scope>
</reference>
<organism evidence="2 3">
    <name type="scientific">Cylindrotheca closterium</name>
    <dbReference type="NCBI Taxonomy" id="2856"/>
    <lineage>
        <taxon>Eukaryota</taxon>
        <taxon>Sar</taxon>
        <taxon>Stramenopiles</taxon>
        <taxon>Ochrophyta</taxon>
        <taxon>Bacillariophyta</taxon>
        <taxon>Bacillariophyceae</taxon>
        <taxon>Bacillariophycidae</taxon>
        <taxon>Bacillariales</taxon>
        <taxon>Bacillariaceae</taxon>
        <taxon>Cylindrotheca</taxon>
    </lineage>
</organism>
<accession>A0AAD2PVI8</accession>
<proteinExistence type="predicted"/>
<comment type="caution">
    <text evidence="2">The sequence shown here is derived from an EMBL/GenBank/DDBJ whole genome shotgun (WGS) entry which is preliminary data.</text>
</comment>